<keyword evidence="3" id="KW-1185">Reference proteome</keyword>
<name>A0A8H7WCS9_9HELO</name>
<evidence type="ECO:0000313" key="2">
    <source>
        <dbReference type="EMBL" id="KAG4422473.1"/>
    </source>
</evidence>
<gene>
    <name evidence="2" type="ORF">IFR04_004374</name>
</gene>
<comment type="caution">
    <text evidence="2">The sequence shown here is derived from an EMBL/GenBank/DDBJ whole genome shotgun (WGS) entry which is preliminary data.</text>
</comment>
<dbReference type="Proteomes" id="UP000664132">
    <property type="component" value="Unassembled WGS sequence"/>
</dbReference>
<proteinExistence type="predicted"/>
<organism evidence="2 3">
    <name type="scientific">Cadophora malorum</name>
    <dbReference type="NCBI Taxonomy" id="108018"/>
    <lineage>
        <taxon>Eukaryota</taxon>
        <taxon>Fungi</taxon>
        <taxon>Dikarya</taxon>
        <taxon>Ascomycota</taxon>
        <taxon>Pezizomycotina</taxon>
        <taxon>Leotiomycetes</taxon>
        <taxon>Helotiales</taxon>
        <taxon>Ploettnerulaceae</taxon>
        <taxon>Cadophora</taxon>
    </lineage>
</organism>
<sequence>MSQSTFRTLALQVEEVWEGMGWGDLEDMEDRMGVMLGRDFEVLERLFVVADSSADSTAEPEDDSEGQRESGIKGKGKGETEERREVDENEVMKRAIEDVARLMARVRGKVPGFRVRS</sequence>
<reference evidence="2" key="1">
    <citation type="submission" date="2021-02" db="EMBL/GenBank/DDBJ databases">
        <title>Genome sequence Cadophora malorum strain M34.</title>
        <authorList>
            <person name="Stefanovic E."/>
            <person name="Vu D."/>
            <person name="Scully C."/>
            <person name="Dijksterhuis J."/>
            <person name="Roader J."/>
            <person name="Houbraken J."/>
        </authorList>
    </citation>
    <scope>NUCLEOTIDE SEQUENCE</scope>
    <source>
        <strain evidence="2">M34</strain>
    </source>
</reference>
<protein>
    <submittedName>
        <fullName evidence="2">Uncharacterized protein</fullName>
    </submittedName>
</protein>
<feature type="compositionally biased region" description="Basic and acidic residues" evidence="1">
    <location>
        <begin position="65"/>
        <end position="90"/>
    </location>
</feature>
<dbReference type="EMBL" id="JAFJYH010000048">
    <property type="protein sequence ID" value="KAG4422473.1"/>
    <property type="molecule type" value="Genomic_DNA"/>
</dbReference>
<accession>A0A8H7WCS9</accession>
<feature type="region of interest" description="Disordered" evidence="1">
    <location>
        <begin position="51"/>
        <end position="90"/>
    </location>
</feature>
<evidence type="ECO:0000313" key="3">
    <source>
        <dbReference type="Proteomes" id="UP000664132"/>
    </source>
</evidence>
<dbReference type="AlphaFoldDB" id="A0A8H7WCS9"/>
<evidence type="ECO:0000256" key="1">
    <source>
        <dbReference type="SAM" id="MobiDB-lite"/>
    </source>
</evidence>